<evidence type="ECO:0000313" key="4">
    <source>
        <dbReference type="Proteomes" id="UP000318081"/>
    </source>
</evidence>
<evidence type="ECO:0000313" key="3">
    <source>
        <dbReference type="EMBL" id="QDV84172.1"/>
    </source>
</evidence>
<gene>
    <name evidence="3" type="ORF">TBK1r_31170</name>
</gene>
<dbReference type="RefSeq" id="WP_145212064.1">
    <property type="nucleotide sequence ID" value="NZ_CP036432.1"/>
</dbReference>
<feature type="chain" id="PRO_5045462203" description="TIGR03067 domain-containing protein" evidence="2">
    <location>
        <begin position="25"/>
        <end position="193"/>
    </location>
</feature>
<dbReference type="Proteomes" id="UP000318081">
    <property type="component" value="Chromosome"/>
</dbReference>
<feature type="region of interest" description="Disordered" evidence="1">
    <location>
        <begin position="156"/>
        <end position="193"/>
    </location>
</feature>
<dbReference type="EMBL" id="CP036432">
    <property type="protein sequence ID" value="QDV84172.1"/>
    <property type="molecule type" value="Genomic_DNA"/>
</dbReference>
<evidence type="ECO:0000256" key="1">
    <source>
        <dbReference type="SAM" id="MobiDB-lite"/>
    </source>
</evidence>
<keyword evidence="2" id="KW-0732">Signal</keyword>
<dbReference type="NCBIfam" id="TIGR03067">
    <property type="entry name" value="Planc_TIGR03067"/>
    <property type="match status" value="1"/>
</dbReference>
<evidence type="ECO:0008006" key="5">
    <source>
        <dbReference type="Google" id="ProtNLM"/>
    </source>
</evidence>
<feature type="compositionally biased region" description="Basic and acidic residues" evidence="1">
    <location>
        <begin position="175"/>
        <end position="193"/>
    </location>
</feature>
<protein>
    <recommendedName>
        <fullName evidence="5">TIGR03067 domain-containing protein</fullName>
    </recommendedName>
</protein>
<feature type="region of interest" description="Disordered" evidence="1">
    <location>
        <begin position="27"/>
        <end position="46"/>
    </location>
</feature>
<name>A0ABX5XQ89_9BACT</name>
<organism evidence="3 4">
    <name type="scientific">Stieleria magnilauensis</name>
    <dbReference type="NCBI Taxonomy" id="2527963"/>
    <lineage>
        <taxon>Bacteria</taxon>
        <taxon>Pseudomonadati</taxon>
        <taxon>Planctomycetota</taxon>
        <taxon>Planctomycetia</taxon>
        <taxon>Pirellulales</taxon>
        <taxon>Pirellulaceae</taxon>
        <taxon>Stieleria</taxon>
    </lineage>
</organism>
<accession>A0ABX5XQ89</accession>
<keyword evidence="4" id="KW-1185">Reference proteome</keyword>
<proteinExistence type="predicted"/>
<evidence type="ECO:0000256" key="2">
    <source>
        <dbReference type="SAM" id="SignalP"/>
    </source>
</evidence>
<sequence>MTNRLCAVLAIVCSSMFAVAPAPAEEKQAEEKQAEEKQAHEKPNDTLIEKLQGRWEVVSGVNQGRELSELEVEGTYVTISINRIVTYDRDDQQRFRAVFRIDSSAKPAKITMTSVPQLARPSEIDPPPKPDAAVAEGIIRFDNDHRWTLCYALNGADRPKDFQSPKGSKNMLLTLERKPGDPTPDELTKNKSN</sequence>
<dbReference type="InterPro" id="IPR017504">
    <property type="entry name" value="CHP03067_Planctomycetes"/>
</dbReference>
<reference evidence="3 4" key="1">
    <citation type="submission" date="2019-02" db="EMBL/GenBank/DDBJ databases">
        <title>Deep-cultivation of Planctomycetes and their phenomic and genomic characterization uncovers novel biology.</title>
        <authorList>
            <person name="Wiegand S."/>
            <person name="Jogler M."/>
            <person name="Boedeker C."/>
            <person name="Pinto D."/>
            <person name="Vollmers J."/>
            <person name="Rivas-Marin E."/>
            <person name="Kohn T."/>
            <person name="Peeters S.H."/>
            <person name="Heuer A."/>
            <person name="Rast P."/>
            <person name="Oberbeckmann S."/>
            <person name="Bunk B."/>
            <person name="Jeske O."/>
            <person name="Meyerdierks A."/>
            <person name="Storesund J.E."/>
            <person name="Kallscheuer N."/>
            <person name="Luecker S."/>
            <person name="Lage O.M."/>
            <person name="Pohl T."/>
            <person name="Merkel B.J."/>
            <person name="Hornburger P."/>
            <person name="Mueller R.-W."/>
            <person name="Bruemmer F."/>
            <person name="Labrenz M."/>
            <person name="Spormann A.M."/>
            <person name="Op den Camp H."/>
            <person name="Overmann J."/>
            <person name="Amann R."/>
            <person name="Jetten M.S.M."/>
            <person name="Mascher T."/>
            <person name="Medema M.H."/>
            <person name="Devos D.P."/>
            <person name="Kaster A.-K."/>
            <person name="Ovreas L."/>
            <person name="Rohde M."/>
            <person name="Galperin M.Y."/>
            <person name="Jogler C."/>
        </authorList>
    </citation>
    <scope>NUCLEOTIDE SEQUENCE [LARGE SCALE GENOMIC DNA]</scope>
    <source>
        <strain evidence="3 4">TBK1r</strain>
    </source>
</reference>
<feature type="signal peptide" evidence="2">
    <location>
        <begin position="1"/>
        <end position="24"/>
    </location>
</feature>